<evidence type="ECO:0000313" key="1">
    <source>
        <dbReference type="EMBL" id="MCQ1528684.1"/>
    </source>
</evidence>
<dbReference type="InterPro" id="IPR052928">
    <property type="entry name" value="Desiccation-related_membrane"/>
</dbReference>
<dbReference type="PANTHER" id="PTHR35792:SF1">
    <property type="entry name" value="SLL0268 PROTEIN"/>
    <property type="match status" value="1"/>
</dbReference>
<proteinExistence type="predicted"/>
<keyword evidence="2" id="KW-1185">Reference proteome</keyword>
<dbReference type="PANTHER" id="PTHR35792">
    <property type="entry name" value="GENERAL STRESS PROTEIN"/>
    <property type="match status" value="1"/>
</dbReference>
<reference evidence="1 2" key="1">
    <citation type="submission" date="2021-10" db="EMBL/GenBank/DDBJ databases">
        <title>Lutispora strain m25 sp. nov., a thermophilic, non-spore-forming bacterium isolated from a lab-scale methanogenic bioreactor digesting anaerobic sludge.</title>
        <authorList>
            <person name="El Houari A."/>
            <person name="Mcdonald J."/>
        </authorList>
    </citation>
    <scope>NUCLEOTIDE SEQUENCE [LARGE SCALE GENOMIC DNA]</scope>
    <source>
        <strain evidence="2">m25</strain>
    </source>
</reference>
<dbReference type="EMBL" id="JAJEKE010000002">
    <property type="protein sequence ID" value="MCQ1528684.1"/>
    <property type="molecule type" value="Genomic_DNA"/>
</dbReference>
<organism evidence="1 2">
    <name type="scientific">Lutispora saccharofermentans</name>
    <dbReference type="NCBI Taxonomy" id="3024236"/>
    <lineage>
        <taxon>Bacteria</taxon>
        <taxon>Bacillati</taxon>
        <taxon>Bacillota</taxon>
        <taxon>Clostridia</taxon>
        <taxon>Lutisporales</taxon>
        <taxon>Lutisporaceae</taxon>
        <taxon>Lutispora</taxon>
    </lineage>
</organism>
<accession>A0ABT1NCC4</accession>
<name>A0ABT1NCC4_9FIRM</name>
<comment type="caution">
    <text evidence="1">The sequence shown here is derived from an EMBL/GenBank/DDBJ whole genome shotgun (WGS) entry which is preliminary data.</text>
</comment>
<dbReference type="InterPro" id="IPR024623">
    <property type="entry name" value="YtxH"/>
</dbReference>
<sequence>MSLRDVLNKSKKEKKKAQAIDTAKKVGVGLGVGAAVGAAAGVLFAPKAGEETRKDIADAAKNAAQSVKEGAGEVGEKISKIVEEGKEKIANLKKDKEADEEVAAGGDKCCDDHESCCGGCAEVEEPKMGSCCED</sequence>
<dbReference type="Proteomes" id="UP001651880">
    <property type="component" value="Unassembled WGS sequence"/>
</dbReference>
<dbReference type="RefSeq" id="WP_255226200.1">
    <property type="nucleotide sequence ID" value="NZ_JAJEKE010000002.1"/>
</dbReference>
<protein>
    <submittedName>
        <fullName evidence="1">YtxH domain-containing protein</fullName>
    </submittedName>
</protein>
<gene>
    <name evidence="1" type="ORF">LJD61_03880</name>
</gene>
<evidence type="ECO:0000313" key="2">
    <source>
        <dbReference type="Proteomes" id="UP001651880"/>
    </source>
</evidence>
<dbReference type="Pfam" id="PF12732">
    <property type="entry name" value="YtxH"/>
    <property type="match status" value="1"/>
</dbReference>